<protein>
    <submittedName>
        <fullName evidence="1">PhoH-like protein</fullName>
    </submittedName>
</protein>
<proteinExistence type="predicted"/>
<evidence type="ECO:0000313" key="1">
    <source>
        <dbReference type="EMBL" id="DAE30899.1"/>
    </source>
</evidence>
<dbReference type="EMBL" id="BK059105">
    <property type="protein sequence ID" value="DAE30899.1"/>
    <property type="molecule type" value="Genomic_DNA"/>
</dbReference>
<name>A0A8S5RIA3_9VIRU</name>
<sequence>MKRYKKPGFSGVKIDLKPDKIKFNPDIKAPLVFVDEAAHMNTL</sequence>
<reference evidence="1" key="1">
    <citation type="journal article" date="2021" name="Proc. Natl. Acad. Sci. U.S.A.">
        <title>A Catalog of Tens of Thousands of Viruses from Human Metagenomes Reveals Hidden Associations with Chronic Diseases.</title>
        <authorList>
            <person name="Tisza M.J."/>
            <person name="Buck C.B."/>
        </authorList>
    </citation>
    <scope>NUCLEOTIDE SEQUENCE</scope>
    <source>
        <strain evidence="1">CtML55</strain>
    </source>
</reference>
<accession>A0A8S5RIA3</accession>
<organism evidence="1">
    <name type="scientific">virus sp. ctML55</name>
    <dbReference type="NCBI Taxonomy" id="2827627"/>
    <lineage>
        <taxon>Viruses</taxon>
    </lineage>
</organism>